<gene>
    <name evidence="2" type="ORF">DFP72DRAFT_1065568</name>
</gene>
<comment type="caution">
    <text evidence="2">The sequence shown here is derived from an EMBL/GenBank/DDBJ whole genome shotgun (WGS) entry which is preliminary data.</text>
</comment>
<proteinExistence type="predicted"/>
<feature type="signal peptide" evidence="1">
    <location>
        <begin position="1"/>
        <end position="21"/>
    </location>
</feature>
<sequence>MQFTTAILSVVALCFAIMVASSPIPVALPEAAVVEARDPQACRLINSCI</sequence>
<dbReference type="Proteomes" id="UP000521943">
    <property type="component" value="Unassembled WGS sequence"/>
</dbReference>
<feature type="chain" id="PRO_5034203488" evidence="1">
    <location>
        <begin position="22"/>
        <end position="49"/>
    </location>
</feature>
<dbReference type="EMBL" id="JACGCI010000021">
    <property type="protein sequence ID" value="KAF6757768.1"/>
    <property type="molecule type" value="Genomic_DNA"/>
</dbReference>
<organism evidence="2 3">
    <name type="scientific">Ephemerocybe angulata</name>
    <dbReference type="NCBI Taxonomy" id="980116"/>
    <lineage>
        <taxon>Eukaryota</taxon>
        <taxon>Fungi</taxon>
        <taxon>Dikarya</taxon>
        <taxon>Basidiomycota</taxon>
        <taxon>Agaricomycotina</taxon>
        <taxon>Agaricomycetes</taxon>
        <taxon>Agaricomycetidae</taxon>
        <taxon>Agaricales</taxon>
        <taxon>Agaricineae</taxon>
        <taxon>Psathyrellaceae</taxon>
        <taxon>Ephemerocybe</taxon>
    </lineage>
</organism>
<accession>A0A8H6I2L9</accession>
<keyword evidence="1" id="KW-0732">Signal</keyword>
<reference evidence="2 3" key="1">
    <citation type="submission" date="2020-07" db="EMBL/GenBank/DDBJ databases">
        <title>Comparative genomics of pyrophilous fungi reveals a link between fire events and developmental genes.</title>
        <authorList>
            <consortium name="DOE Joint Genome Institute"/>
            <person name="Steindorff A.S."/>
            <person name="Carver A."/>
            <person name="Calhoun S."/>
            <person name="Stillman K."/>
            <person name="Liu H."/>
            <person name="Lipzen A."/>
            <person name="Pangilinan J."/>
            <person name="Labutti K."/>
            <person name="Bruns T.D."/>
            <person name="Grigoriev I.V."/>
        </authorList>
    </citation>
    <scope>NUCLEOTIDE SEQUENCE [LARGE SCALE GENOMIC DNA]</scope>
    <source>
        <strain evidence="2 3">CBS 144469</strain>
    </source>
</reference>
<protein>
    <submittedName>
        <fullName evidence="2">Uncharacterized protein</fullName>
    </submittedName>
</protein>
<dbReference type="AlphaFoldDB" id="A0A8H6I2L9"/>
<evidence type="ECO:0000256" key="1">
    <source>
        <dbReference type="SAM" id="SignalP"/>
    </source>
</evidence>
<keyword evidence="3" id="KW-1185">Reference proteome</keyword>
<evidence type="ECO:0000313" key="3">
    <source>
        <dbReference type="Proteomes" id="UP000521943"/>
    </source>
</evidence>
<evidence type="ECO:0000313" key="2">
    <source>
        <dbReference type="EMBL" id="KAF6757768.1"/>
    </source>
</evidence>
<name>A0A8H6I2L9_9AGAR</name>